<evidence type="ECO:0000259" key="1">
    <source>
        <dbReference type="SMART" id="SM00014"/>
    </source>
</evidence>
<sequence>MVIRSESPVKTPQIRIFAVLFFFLLAAGSDTPAAEKLPRLDFSTYEKPAALHPFSILGKNATDCFWGTSTYLHLGAFATTVVMVKTPADRDIQTYFQKESPLGQPFAFAMLRLGDATSFVLGISGYLIGVWQDHRRFTGAGAAATQAVLLNGGFVGSLKVITGRHRPGEFALADDFFPSIDERIDNFRFRHSYPSGHTSTSFAFVASQHAYYPEHKWIPWVGYPIAAAIGVGMIEGDYHWTSEVVAGAIIGTTIGYITGKNFRAEYERRQNGTSEDEVDAYRRKQKALGFFISPTISNGRYAASVTWYW</sequence>
<evidence type="ECO:0000313" key="2">
    <source>
        <dbReference type="EMBL" id="AFM14243.1"/>
    </source>
</evidence>
<keyword evidence="3" id="KW-1185">Reference proteome</keyword>
<dbReference type="HOGENOM" id="CLU_899987_0_0_12"/>
<gene>
    <name evidence="2" type="ordered locus">Turpa_3609</name>
</gene>
<reference evidence="2 3" key="1">
    <citation type="submission" date="2012-06" db="EMBL/GenBank/DDBJ databases">
        <title>The complete chromosome of genome of Turneriella parva DSM 21527.</title>
        <authorList>
            <consortium name="US DOE Joint Genome Institute (JGI-PGF)"/>
            <person name="Lucas S."/>
            <person name="Han J."/>
            <person name="Lapidus A."/>
            <person name="Bruce D."/>
            <person name="Goodwin L."/>
            <person name="Pitluck S."/>
            <person name="Peters L."/>
            <person name="Kyrpides N."/>
            <person name="Mavromatis K."/>
            <person name="Ivanova N."/>
            <person name="Mikhailova N."/>
            <person name="Chertkov O."/>
            <person name="Detter J.C."/>
            <person name="Tapia R."/>
            <person name="Han C."/>
            <person name="Land M."/>
            <person name="Hauser L."/>
            <person name="Markowitz V."/>
            <person name="Cheng J.-F."/>
            <person name="Hugenholtz P."/>
            <person name="Woyke T."/>
            <person name="Wu D."/>
            <person name="Gronow S."/>
            <person name="Wellnitz S."/>
            <person name="Brambilla E."/>
            <person name="Klenk H.-P."/>
            <person name="Eisen J.A."/>
        </authorList>
    </citation>
    <scope>NUCLEOTIDE SEQUENCE [LARGE SCALE GENOMIC DNA]</scope>
    <source>
        <strain evidence="3">ATCC BAA-1111 / DSM 21527 / NCTC 11395 / H</strain>
    </source>
</reference>
<proteinExistence type="predicted"/>
<name>I4BAD6_TURPD</name>
<dbReference type="Gene3D" id="1.20.144.10">
    <property type="entry name" value="Phosphatidic acid phosphatase type 2/haloperoxidase"/>
    <property type="match status" value="1"/>
</dbReference>
<dbReference type="EMBL" id="CP002959">
    <property type="protein sequence ID" value="AFM14243.1"/>
    <property type="molecule type" value="Genomic_DNA"/>
</dbReference>
<dbReference type="InterPro" id="IPR000326">
    <property type="entry name" value="PAP2/HPO"/>
</dbReference>
<dbReference type="Pfam" id="PF01569">
    <property type="entry name" value="PAP2"/>
    <property type="match status" value="1"/>
</dbReference>
<evidence type="ECO:0000313" key="3">
    <source>
        <dbReference type="Proteomes" id="UP000006048"/>
    </source>
</evidence>
<dbReference type="AlphaFoldDB" id="I4BAD6"/>
<dbReference type="InterPro" id="IPR036938">
    <property type="entry name" value="PAP2/HPO_sf"/>
</dbReference>
<dbReference type="SMART" id="SM00014">
    <property type="entry name" value="acidPPc"/>
    <property type="match status" value="1"/>
</dbReference>
<dbReference type="STRING" id="869212.Turpa_3609"/>
<accession>I4BAD6</accession>
<dbReference type="SUPFAM" id="SSF48317">
    <property type="entry name" value="Acid phosphatase/Vanadium-dependent haloperoxidase"/>
    <property type="match status" value="1"/>
</dbReference>
<dbReference type="KEGG" id="tpx:Turpa_3609"/>
<feature type="domain" description="Phosphatidic acid phosphatase type 2/haloperoxidase" evidence="1">
    <location>
        <begin position="142"/>
        <end position="259"/>
    </location>
</feature>
<dbReference type="Proteomes" id="UP000006048">
    <property type="component" value="Chromosome"/>
</dbReference>
<organism evidence="2 3">
    <name type="scientific">Turneriella parva (strain ATCC BAA-1111 / DSM 21527 / NCTC 11395 / H)</name>
    <name type="common">Leptospira parva</name>
    <dbReference type="NCBI Taxonomy" id="869212"/>
    <lineage>
        <taxon>Bacteria</taxon>
        <taxon>Pseudomonadati</taxon>
        <taxon>Spirochaetota</taxon>
        <taxon>Spirochaetia</taxon>
        <taxon>Leptospirales</taxon>
        <taxon>Leptospiraceae</taxon>
        <taxon>Turneriella</taxon>
    </lineage>
</organism>
<protein>
    <submittedName>
        <fullName evidence="2">Phosphoesterase PA-phosphatase related protein</fullName>
    </submittedName>
</protein>